<dbReference type="InterPro" id="IPR001761">
    <property type="entry name" value="Peripla_BP/Lac1_sug-bd_dom"/>
</dbReference>
<dbReference type="InterPro" id="IPR010982">
    <property type="entry name" value="Lambda_DNA-bd_dom_sf"/>
</dbReference>
<dbReference type="CDD" id="cd06278">
    <property type="entry name" value="PBP1_LacI-like"/>
    <property type="match status" value="1"/>
</dbReference>
<evidence type="ECO:0000256" key="3">
    <source>
        <dbReference type="ARBA" id="ARBA00023125"/>
    </source>
</evidence>
<dbReference type="Proteomes" id="UP000318521">
    <property type="component" value="Unassembled WGS sequence"/>
</dbReference>
<evidence type="ECO:0000256" key="4">
    <source>
        <dbReference type="ARBA" id="ARBA00023163"/>
    </source>
</evidence>
<dbReference type="PANTHER" id="PTHR30146">
    <property type="entry name" value="LACI-RELATED TRANSCRIPTIONAL REPRESSOR"/>
    <property type="match status" value="1"/>
</dbReference>
<dbReference type="PANTHER" id="PTHR30146:SF148">
    <property type="entry name" value="HTH-TYPE TRANSCRIPTIONAL REPRESSOR PURR-RELATED"/>
    <property type="match status" value="1"/>
</dbReference>
<evidence type="ECO:0000259" key="5">
    <source>
        <dbReference type="PROSITE" id="PS50932"/>
    </source>
</evidence>
<gene>
    <name evidence="6" type="ORF">FN960_06710</name>
</gene>
<feature type="domain" description="HTH lacI-type" evidence="5">
    <location>
        <begin position="5"/>
        <end position="59"/>
    </location>
</feature>
<comment type="caution">
    <text evidence="6">The sequence shown here is derived from an EMBL/GenBank/DDBJ whole genome shotgun (WGS) entry which is preliminary data.</text>
</comment>
<sequence>MKKYVTAIDVAKLAGVSQSSVSRVFGSGANVSKENYERVMAAANELGYRPNAIARGLITQKTNMIGIIMRDIKNPFYPEVLERFSQKLSKEGYHLIFISAKNEEVNEDELHRLLDYKVDGVIITDATPTSDALQPFLTSEVPVVLFNRYIDTPSTNSVCCNNYQAGFEIGSYLTGRGYEDLAIISGPMETSTAMDRLKGLKDCIQTLSATITHEKQGNYTYEGGFQATMDLLEGGCPQVIICGNDIMAFGAMDAIRQKGLKVPEDVSVIGFDNVSMASWPAYELTTWSQPMDQMVNAAVELLVKEIEGNQIEPARLSFDGQLIERKTVG</sequence>
<dbReference type="Gene3D" id="1.10.260.40">
    <property type="entry name" value="lambda repressor-like DNA-binding domains"/>
    <property type="match status" value="1"/>
</dbReference>
<dbReference type="InterPro" id="IPR000843">
    <property type="entry name" value="HTH_LacI"/>
</dbReference>
<dbReference type="SUPFAM" id="SSF47413">
    <property type="entry name" value="lambda repressor-like DNA-binding domains"/>
    <property type="match status" value="1"/>
</dbReference>
<keyword evidence="4" id="KW-0804">Transcription</keyword>
<protein>
    <submittedName>
        <fullName evidence="6">Substrate-binding domain-containing protein</fullName>
    </submittedName>
</protein>
<dbReference type="SMART" id="SM00354">
    <property type="entry name" value="HTH_LACI"/>
    <property type="match status" value="1"/>
</dbReference>
<dbReference type="OrthoDB" id="9775106at2"/>
<dbReference type="PROSITE" id="PS50932">
    <property type="entry name" value="HTH_LACI_2"/>
    <property type="match status" value="1"/>
</dbReference>
<dbReference type="RefSeq" id="WP_143847920.1">
    <property type="nucleotide sequence ID" value="NZ_VLXZ01000003.1"/>
</dbReference>
<reference evidence="6 7" key="1">
    <citation type="submission" date="2019-07" db="EMBL/GenBank/DDBJ databases">
        <authorList>
            <person name="Park Y.J."/>
            <person name="Jeong S.E."/>
            <person name="Jung H.S."/>
        </authorList>
    </citation>
    <scope>NUCLEOTIDE SEQUENCE [LARGE SCALE GENOMIC DNA]</scope>
    <source>
        <strain evidence="7">P16(2019)</strain>
    </source>
</reference>
<keyword evidence="7" id="KW-1185">Reference proteome</keyword>
<dbReference type="AlphaFoldDB" id="A0A554A148"/>
<dbReference type="EMBL" id="VLXZ01000003">
    <property type="protein sequence ID" value="TSB47421.1"/>
    <property type="molecule type" value="Genomic_DNA"/>
</dbReference>
<evidence type="ECO:0000256" key="2">
    <source>
        <dbReference type="ARBA" id="ARBA00023015"/>
    </source>
</evidence>
<dbReference type="SUPFAM" id="SSF53822">
    <property type="entry name" value="Periplasmic binding protein-like I"/>
    <property type="match status" value="1"/>
</dbReference>
<keyword evidence="1" id="KW-0678">Repressor</keyword>
<dbReference type="InterPro" id="IPR028082">
    <property type="entry name" value="Peripla_BP_I"/>
</dbReference>
<accession>A0A554A148</accession>
<keyword evidence="2" id="KW-0805">Transcription regulation</keyword>
<evidence type="ECO:0000313" key="7">
    <source>
        <dbReference type="Proteomes" id="UP000318521"/>
    </source>
</evidence>
<proteinExistence type="predicted"/>
<dbReference type="GO" id="GO:0000976">
    <property type="term" value="F:transcription cis-regulatory region binding"/>
    <property type="evidence" value="ECO:0007669"/>
    <property type="project" value="TreeGrafter"/>
</dbReference>
<dbReference type="Gene3D" id="3.40.50.2300">
    <property type="match status" value="2"/>
</dbReference>
<name>A0A554A148_9BACI</name>
<evidence type="ECO:0000313" key="6">
    <source>
        <dbReference type="EMBL" id="TSB47421.1"/>
    </source>
</evidence>
<dbReference type="Pfam" id="PF00356">
    <property type="entry name" value="LacI"/>
    <property type="match status" value="1"/>
</dbReference>
<dbReference type="CDD" id="cd01392">
    <property type="entry name" value="HTH_LacI"/>
    <property type="match status" value="1"/>
</dbReference>
<organism evidence="6 7">
    <name type="scientific">Alkalicoccobacillus porphyridii</name>
    <dbReference type="NCBI Taxonomy" id="2597270"/>
    <lineage>
        <taxon>Bacteria</taxon>
        <taxon>Bacillati</taxon>
        <taxon>Bacillota</taxon>
        <taxon>Bacilli</taxon>
        <taxon>Bacillales</taxon>
        <taxon>Bacillaceae</taxon>
        <taxon>Alkalicoccobacillus</taxon>
    </lineage>
</organism>
<dbReference type="Pfam" id="PF00532">
    <property type="entry name" value="Peripla_BP_1"/>
    <property type="match status" value="1"/>
</dbReference>
<dbReference type="GO" id="GO:0003700">
    <property type="term" value="F:DNA-binding transcription factor activity"/>
    <property type="evidence" value="ECO:0007669"/>
    <property type="project" value="TreeGrafter"/>
</dbReference>
<evidence type="ECO:0000256" key="1">
    <source>
        <dbReference type="ARBA" id="ARBA00022491"/>
    </source>
</evidence>
<keyword evidence="3" id="KW-0238">DNA-binding</keyword>